<dbReference type="InterPro" id="IPR036249">
    <property type="entry name" value="Thioredoxin-like_sf"/>
</dbReference>
<sequence>MKSYSHTNAIIWDSTFPVNIFKGNSPKLSPLKVGSRLPSLSISQASGHWQSMNEAATKSHKLSLAEIQQNKPLTLSFLSGGWNEYGFKHLQVLKASYQEIVALGGDLLVIVQGTHAQVLEMVEYFDLPFNVVADPNHQMAKLFGVYSQEFAVWDRIAGISEDVPVPATYVISQQGRIVYDAIDENFSKPFSPSEMLGAVFSAVHNIPYTIKYRAAA</sequence>
<proteinExistence type="predicted"/>
<organism evidence="2 3">
    <name type="scientific">Arcicella rigui</name>
    <dbReference type="NCBI Taxonomy" id="797020"/>
    <lineage>
        <taxon>Bacteria</taxon>
        <taxon>Pseudomonadati</taxon>
        <taxon>Bacteroidota</taxon>
        <taxon>Cytophagia</taxon>
        <taxon>Cytophagales</taxon>
        <taxon>Flectobacillaceae</taxon>
        <taxon>Arcicella</taxon>
    </lineage>
</organism>
<reference evidence="2 3" key="1">
    <citation type="submission" date="2023-12" db="EMBL/GenBank/DDBJ databases">
        <title>Novel species of the genus Arcicella isolated from rivers.</title>
        <authorList>
            <person name="Lu H."/>
        </authorList>
    </citation>
    <scope>NUCLEOTIDE SEQUENCE [LARGE SCALE GENOMIC DNA]</scope>
    <source>
        <strain evidence="2 3">KCTC 23307</strain>
    </source>
</reference>
<protein>
    <submittedName>
        <fullName evidence="2">Redoxin domain-containing protein</fullName>
    </submittedName>
</protein>
<accession>A0ABU5Q7Y3</accession>
<comment type="caution">
    <text evidence="2">The sequence shown here is derived from an EMBL/GenBank/DDBJ whole genome shotgun (WGS) entry which is preliminary data.</text>
</comment>
<keyword evidence="3" id="KW-1185">Reference proteome</keyword>
<dbReference type="Pfam" id="PF00578">
    <property type="entry name" value="AhpC-TSA"/>
    <property type="match status" value="1"/>
</dbReference>
<dbReference type="Proteomes" id="UP001302949">
    <property type="component" value="Unassembled WGS sequence"/>
</dbReference>
<dbReference type="SUPFAM" id="SSF52833">
    <property type="entry name" value="Thioredoxin-like"/>
    <property type="match status" value="1"/>
</dbReference>
<gene>
    <name evidence="2" type="ORF">VB248_06155</name>
</gene>
<dbReference type="EMBL" id="JAYFUM010000006">
    <property type="protein sequence ID" value="MEA5138703.1"/>
    <property type="molecule type" value="Genomic_DNA"/>
</dbReference>
<dbReference type="RefSeq" id="WP_323295870.1">
    <property type="nucleotide sequence ID" value="NZ_JAYFUM010000006.1"/>
</dbReference>
<dbReference type="InterPro" id="IPR000866">
    <property type="entry name" value="AhpC/TSA"/>
</dbReference>
<evidence type="ECO:0000313" key="3">
    <source>
        <dbReference type="Proteomes" id="UP001302949"/>
    </source>
</evidence>
<evidence type="ECO:0000313" key="2">
    <source>
        <dbReference type="EMBL" id="MEA5138703.1"/>
    </source>
</evidence>
<name>A0ABU5Q7Y3_9BACT</name>
<evidence type="ECO:0000259" key="1">
    <source>
        <dbReference type="Pfam" id="PF00578"/>
    </source>
</evidence>
<dbReference type="Gene3D" id="3.40.30.10">
    <property type="entry name" value="Glutaredoxin"/>
    <property type="match status" value="1"/>
</dbReference>
<feature type="domain" description="Alkyl hydroperoxide reductase subunit C/ Thiol specific antioxidant" evidence="1">
    <location>
        <begin position="56"/>
        <end position="179"/>
    </location>
</feature>